<gene>
    <name evidence="2" type="ORF">SAMN05444682_104336</name>
</gene>
<dbReference type="Gene3D" id="3.30.950.30">
    <property type="entry name" value="Schlafen, AAA domain"/>
    <property type="match status" value="1"/>
</dbReference>
<feature type="domain" description="Schlafen AlbA-2" evidence="1">
    <location>
        <begin position="17"/>
        <end position="130"/>
    </location>
</feature>
<keyword evidence="3" id="KW-1185">Reference proteome</keyword>
<evidence type="ECO:0000313" key="3">
    <source>
        <dbReference type="Proteomes" id="UP000198670"/>
    </source>
</evidence>
<keyword evidence="2" id="KW-0238">DNA-binding</keyword>
<accession>A0A1I3J6H5</accession>
<dbReference type="Pfam" id="PF04326">
    <property type="entry name" value="SLFN_AlbA_2"/>
    <property type="match status" value="1"/>
</dbReference>
<proteinExistence type="predicted"/>
<evidence type="ECO:0000313" key="2">
    <source>
        <dbReference type="EMBL" id="SFI55837.1"/>
    </source>
</evidence>
<dbReference type="RefSeq" id="WP_245893165.1">
    <property type="nucleotide sequence ID" value="NZ_FOQO01000004.1"/>
</dbReference>
<dbReference type="InterPro" id="IPR007421">
    <property type="entry name" value="Schlafen_AlbA_2_dom"/>
</dbReference>
<dbReference type="PANTHER" id="PTHR30595">
    <property type="entry name" value="GLPR-RELATED TRANSCRIPTIONAL REPRESSOR"/>
    <property type="match status" value="1"/>
</dbReference>
<dbReference type="GO" id="GO:0003677">
    <property type="term" value="F:DNA binding"/>
    <property type="evidence" value="ECO:0007669"/>
    <property type="project" value="UniProtKB-KW"/>
</dbReference>
<dbReference type="InterPro" id="IPR036390">
    <property type="entry name" value="WH_DNA-bd_sf"/>
</dbReference>
<dbReference type="STRING" id="1477437.SAMN05444682_104336"/>
<organism evidence="2 3">
    <name type="scientific">Parapedobacter indicus</name>
    <dbReference type="NCBI Taxonomy" id="1477437"/>
    <lineage>
        <taxon>Bacteria</taxon>
        <taxon>Pseudomonadati</taxon>
        <taxon>Bacteroidota</taxon>
        <taxon>Sphingobacteriia</taxon>
        <taxon>Sphingobacteriales</taxon>
        <taxon>Sphingobacteriaceae</taxon>
        <taxon>Parapedobacter</taxon>
    </lineage>
</organism>
<dbReference type="Proteomes" id="UP000198670">
    <property type="component" value="Unassembled WGS sequence"/>
</dbReference>
<reference evidence="2 3" key="1">
    <citation type="submission" date="2016-10" db="EMBL/GenBank/DDBJ databases">
        <authorList>
            <person name="de Groot N.N."/>
        </authorList>
    </citation>
    <scope>NUCLEOTIDE SEQUENCE [LARGE SCALE GENOMIC DNA]</scope>
    <source>
        <strain evidence="2 3">RK1</strain>
    </source>
</reference>
<name>A0A1I3J6H5_9SPHI</name>
<protein>
    <submittedName>
        <fullName evidence="2">Putative DNA-binding domain-containing protein</fullName>
    </submittedName>
</protein>
<dbReference type="AlphaFoldDB" id="A0A1I3J6H5"/>
<dbReference type="SUPFAM" id="SSF46785">
    <property type="entry name" value="Winged helix' DNA-binding domain"/>
    <property type="match status" value="1"/>
</dbReference>
<dbReference type="InterPro" id="IPR038461">
    <property type="entry name" value="Schlafen_AlbA_2_dom_sf"/>
</dbReference>
<dbReference type="PANTHER" id="PTHR30595:SF6">
    <property type="entry name" value="SCHLAFEN ALBA-2 DOMAIN-CONTAINING PROTEIN"/>
    <property type="match status" value="1"/>
</dbReference>
<evidence type="ECO:0000259" key="1">
    <source>
        <dbReference type="Pfam" id="PF04326"/>
    </source>
</evidence>
<sequence>MANLVVVTIKSLILQGEGEQLDFKNKISSCEKIAKTLVAFANNKGGKLLVGVADNGSIKGVKNEDEEKYMLQRAGHQYCRPAIDIRFEEIYVDDKLVLLAEITESDSKPHYALGEDQKWWVYIRIQDKSILASKVVVDVLHQSSQLNGVLINYTDKAKELLEYLQVHSNPRLPELAKHLRLSRRKTQRILVNLIVAGVIEVHSGDREEYFSLSLSGNP</sequence>
<dbReference type="EMBL" id="FOQO01000004">
    <property type="protein sequence ID" value="SFI55837.1"/>
    <property type="molecule type" value="Genomic_DNA"/>
</dbReference>